<evidence type="ECO:0000313" key="3">
    <source>
        <dbReference type="Proteomes" id="UP000220922"/>
    </source>
</evidence>
<dbReference type="InterPro" id="IPR029058">
    <property type="entry name" value="AB_hydrolase_fold"/>
</dbReference>
<gene>
    <name evidence="2" type="ORF">A9Q02_13195</name>
</gene>
<evidence type="ECO:0000259" key="1">
    <source>
        <dbReference type="Pfam" id="PF12697"/>
    </source>
</evidence>
<comment type="caution">
    <text evidence="2">The sequence shown here is derived from an EMBL/GenBank/DDBJ whole genome shotgun (WGS) entry which is preliminary data.</text>
</comment>
<dbReference type="OrthoDB" id="556502at2"/>
<dbReference type="Pfam" id="PF12697">
    <property type="entry name" value="Abhydrolase_6"/>
    <property type="match status" value="1"/>
</dbReference>
<dbReference type="InterPro" id="IPR000073">
    <property type="entry name" value="AB_hydrolase_1"/>
</dbReference>
<feature type="domain" description="AB hydrolase-1" evidence="1">
    <location>
        <begin position="70"/>
        <end position="267"/>
    </location>
</feature>
<proteinExistence type="predicted"/>
<accession>A0A2H3L316</accession>
<dbReference type="AlphaFoldDB" id="A0A2H3L316"/>
<dbReference type="SUPFAM" id="SSF53474">
    <property type="entry name" value="alpha/beta-Hydrolases"/>
    <property type="match status" value="1"/>
</dbReference>
<sequence length="332" mass="36515">MSDYRCASTSAIPWTVWAQSIVNGAVGDYLVARQNGLGIDMALYAEHRPLPMTREAFLQAYPRPTPKVCLLVHGLGCNEGSWSYRDSSGLERETSYGAELAADLGFTPLFVRYNTGLSIARNGQSLAALLTALLEVYPVPIEELVLIGHSMGGLVIRHACYVGTQHHHAWVQHVRKAFYLGSPHEGAPLAWLSDVAAQVLCAVPHPITRLIGDVFNVRSQGIKELRAAPRPHAHAHFDAPPHQTLPWISSVQHYLIYGTLASDPEHLVSLLLGDGLVVVPSIPPMSPKKSDLYPILPNQLACFPQTDHLQLACDPMVYQQIYQWCATHERSA</sequence>
<reference evidence="2 3" key="1">
    <citation type="submission" date="2016-05" db="EMBL/GenBank/DDBJ databases">
        <authorList>
            <person name="Lavstsen T."/>
            <person name="Jespersen J.S."/>
        </authorList>
    </citation>
    <scope>NUCLEOTIDE SEQUENCE [LARGE SCALE GENOMIC DNA]</scope>
    <source>
        <strain evidence="2 3">B7-9</strain>
    </source>
</reference>
<evidence type="ECO:0000313" key="2">
    <source>
        <dbReference type="EMBL" id="PDV99165.1"/>
    </source>
</evidence>
<name>A0A2H3L316_9CHLR</name>
<organism evidence="2 3">
    <name type="scientific">Candidatus Chloroploca asiatica</name>
    <dbReference type="NCBI Taxonomy" id="1506545"/>
    <lineage>
        <taxon>Bacteria</taxon>
        <taxon>Bacillati</taxon>
        <taxon>Chloroflexota</taxon>
        <taxon>Chloroflexia</taxon>
        <taxon>Chloroflexales</taxon>
        <taxon>Chloroflexineae</taxon>
        <taxon>Oscillochloridaceae</taxon>
        <taxon>Candidatus Chloroploca</taxon>
    </lineage>
</organism>
<protein>
    <recommendedName>
        <fullName evidence="1">AB hydrolase-1 domain-containing protein</fullName>
    </recommendedName>
</protein>
<dbReference type="Proteomes" id="UP000220922">
    <property type="component" value="Unassembled WGS sequence"/>
</dbReference>
<dbReference type="EMBL" id="LYXE01000080">
    <property type="protein sequence ID" value="PDV99165.1"/>
    <property type="molecule type" value="Genomic_DNA"/>
</dbReference>
<dbReference type="Gene3D" id="3.40.50.1820">
    <property type="entry name" value="alpha/beta hydrolase"/>
    <property type="match status" value="1"/>
</dbReference>
<keyword evidence="3" id="KW-1185">Reference proteome</keyword>
<dbReference type="RefSeq" id="WP_097652299.1">
    <property type="nucleotide sequence ID" value="NZ_LYXE01000080.1"/>
</dbReference>